<gene>
    <name evidence="1" type="ORF">QC761_0055900</name>
</gene>
<reference evidence="1 2" key="1">
    <citation type="journal article" date="2023" name="bioRxiv">
        <title>High-quality genome assemblies of four members of thePodospora anserinaspecies complex.</title>
        <authorList>
            <person name="Ament-Velasquez S.L."/>
            <person name="Vogan A.A."/>
            <person name="Wallerman O."/>
            <person name="Hartmann F."/>
            <person name="Gautier V."/>
            <person name="Silar P."/>
            <person name="Giraud T."/>
            <person name="Johannesson H."/>
        </authorList>
    </citation>
    <scope>NUCLEOTIDE SEQUENCE [LARGE SCALE GENOMIC DNA]</scope>
    <source>
        <strain evidence="1 2">CBS 112042</strain>
    </source>
</reference>
<evidence type="ECO:0000313" key="1">
    <source>
        <dbReference type="EMBL" id="KAK4644745.1"/>
    </source>
</evidence>
<dbReference type="GeneID" id="87891723"/>
<sequence length="85" mass="9335">MARLELGNSVKARLIIALYHQQQSVPNQATCAPTHYSEFPGPSLVCFSARPSGKNPDNKNNSSLTNFTVCLLRSAIQQITQHPEP</sequence>
<comment type="caution">
    <text evidence="1">The sequence shown here is derived from an EMBL/GenBank/DDBJ whole genome shotgun (WGS) entry which is preliminary data.</text>
</comment>
<keyword evidence="2" id="KW-1185">Reference proteome</keyword>
<organism evidence="1 2">
    <name type="scientific">Podospora bellae-mahoneyi</name>
    <dbReference type="NCBI Taxonomy" id="2093777"/>
    <lineage>
        <taxon>Eukaryota</taxon>
        <taxon>Fungi</taxon>
        <taxon>Dikarya</taxon>
        <taxon>Ascomycota</taxon>
        <taxon>Pezizomycotina</taxon>
        <taxon>Sordariomycetes</taxon>
        <taxon>Sordariomycetidae</taxon>
        <taxon>Sordariales</taxon>
        <taxon>Podosporaceae</taxon>
        <taxon>Podospora</taxon>
    </lineage>
</organism>
<evidence type="ECO:0000313" key="2">
    <source>
        <dbReference type="Proteomes" id="UP001322138"/>
    </source>
</evidence>
<dbReference type="RefSeq" id="XP_062733721.1">
    <property type="nucleotide sequence ID" value="XM_062872522.1"/>
</dbReference>
<accession>A0ABR0FLC4</accession>
<dbReference type="Proteomes" id="UP001322138">
    <property type="component" value="Unassembled WGS sequence"/>
</dbReference>
<name>A0ABR0FLC4_9PEZI</name>
<dbReference type="EMBL" id="JAFFGZ010000005">
    <property type="protein sequence ID" value="KAK4644745.1"/>
    <property type="molecule type" value="Genomic_DNA"/>
</dbReference>
<protein>
    <submittedName>
        <fullName evidence="1">Uncharacterized protein</fullName>
    </submittedName>
</protein>
<proteinExistence type="predicted"/>